<evidence type="ECO:0000259" key="3">
    <source>
        <dbReference type="Pfam" id="PF18962"/>
    </source>
</evidence>
<sequence>MKKILLFSLMMLGITGSAQLTVVKDVSATGLRPTDNEHFIWQNNRWNGKHYYGVTVSPSVAIAVTDGTDAGTKVIKNLGHSGVLSAAIKAIIPAKDHFYIHVYVYKSWSPYIQYDELWKSDGTDAGTVLLKRFDERGSTTEGISITTDQYEAANRSLSGNEMYFYGYTGSNGRKIWKTDGTAAGTSMIADKSGNALTRLNNDVYFASDFKLWKISGSTGSVELIDVPNIFIVATMRMAAFKNKLYFMGFDETNGVELWSSDGTPSGTKIFTNTSPLTNNVYSLTTFNLTSTDDYLLFSTLHNASDNTRHTLYRTDGTLGGTVQLSPADAIDAGTSSGSMFSKTNENFYCFNMSQKTIFRTNYQENGYSIVSTGAYNAGNLVDYKGTAWYAGGTANMSGNNDFAEPHRTDGIQTVKTFDIITLMQGTNNIGSNPFGFHELNGNLYFFAGLGNAMKLYQFQGDYTFNRSTDNSWNAPGNWNTGVVPLSSEDTLVPAGSDVEISSAASARNLALNAPLHIVSGSLNLAGDLNLNSRITLNNNAVNLKGTSSAITGGNTNNYIVTNGTGTVNVENVNAGRGTVNLPVGTANNYNPLTLANSGTSDTFSVKVSEGIANAPGGAVNATWDISEGTPGGSNATISLGWNASQQNGTFNPNNATVGHYVNGAWTAENSGAVSGSNPYTITGSGITSFSPFAVMNLGALATADPLKKNISVYPNPFREILTVTSEDKATVHFYDMSGKMVGSHALVKGTNALNPAALKPGVYVYKVKNTSGNVMASGKVIKK</sequence>
<evidence type="ECO:0000313" key="4">
    <source>
        <dbReference type="EMBL" id="MCW4452964.1"/>
    </source>
</evidence>
<accession>A0ABT3JQB4</accession>
<keyword evidence="5" id="KW-1185">Reference proteome</keyword>
<dbReference type="Pfam" id="PF18962">
    <property type="entry name" value="Por_Secre_tail"/>
    <property type="match status" value="1"/>
</dbReference>
<feature type="chain" id="PRO_5046742609" evidence="2">
    <location>
        <begin position="21"/>
        <end position="783"/>
    </location>
</feature>
<dbReference type="RefSeq" id="WP_265145038.1">
    <property type="nucleotide sequence ID" value="NZ_JAPCHZ010000006.1"/>
</dbReference>
<organism evidence="4 5">
    <name type="scientific">Kaistella yananensis</name>
    <dbReference type="NCBI Taxonomy" id="2989820"/>
    <lineage>
        <taxon>Bacteria</taxon>
        <taxon>Pseudomonadati</taxon>
        <taxon>Bacteroidota</taxon>
        <taxon>Flavobacteriia</taxon>
        <taxon>Flavobacteriales</taxon>
        <taxon>Weeksellaceae</taxon>
        <taxon>Chryseobacterium group</taxon>
        <taxon>Kaistella</taxon>
    </lineage>
</organism>
<name>A0ABT3JQB4_9FLAO</name>
<dbReference type="InterPro" id="IPR026444">
    <property type="entry name" value="Secre_tail"/>
</dbReference>
<dbReference type="EMBL" id="JAPCHZ010000006">
    <property type="protein sequence ID" value="MCW4452964.1"/>
    <property type="molecule type" value="Genomic_DNA"/>
</dbReference>
<evidence type="ECO:0000313" key="5">
    <source>
        <dbReference type="Proteomes" id="UP001209107"/>
    </source>
</evidence>
<protein>
    <submittedName>
        <fullName evidence="4">T9SS type A sorting domain-containing protein</fullName>
    </submittedName>
</protein>
<proteinExistence type="predicted"/>
<keyword evidence="1 2" id="KW-0732">Signal</keyword>
<dbReference type="Proteomes" id="UP001209107">
    <property type="component" value="Unassembled WGS sequence"/>
</dbReference>
<comment type="caution">
    <text evidence="4">The sequence shown here is derived from an EMBL/GenBank/DDBJ whole genome shotgun (WGS) entry which is preliminary data.</text>
</comment>
<gene>
    <name evidence="4" type="ORF">OK344_12195</name>
</gene>
<dbReference type="NCBIfam" id="TIGR04183">
    <property type="entry name" value="Por_Secre_tail"/>
    <property type="match status" value="1"/>
</dbReference>
<evidence type="ECO:0000256" key="2">
    <source>
        <dbReference type="SAM" id="SignalP"/>
    </source>
</evidence>
<feature type="signal peptide" evidence="2">
    <location>
        <begin position="1"/>
        <end position="20"/>
    </location>
</feature>
<feature type="domain" description="Secretion system C-terminal sorting" evidence="3">
    <location>
        <begin position="712"/>
        <end position="777"/>
    </location>
</feature>
<reference evidence="4 5" key="1">
    <citation type="submission" date="2022-10" db="EMBL/GenBank/DDBJ databases">
        <title>Kaistella sp. BT-6-1-3.</title>
        <authorList>
            <person name="Ai J."/>
            <person name="Deng Z."/>
        </authorList>
    </citation>
    <scope>NUCLEOTIDE SEQUENCE [LARGE SCALE GENOMIC DNA]</scope>
    <source>
        <strain evidence="4 5">BT6-1-3</strain>
    </source>
</reference>
<evidence type="ECO:0000256" key="1">
    <source>
        <dbReference type="ARBA" id="ARBA00022729"/>
    </source>
</evidence>